<name>A0AAY4DQR6_9TELE</name>
<evidence type="ECO:0000256" key="2">
    <source>
        <dbReference type="ARBA" id="ARBA00022737"/>
    </source>
</evidence>
<dbReference type="Gene3D" id="2.60.120.200">
    <property type="match status" value="2"/>
</dbReference>
<reference evidence="5" key="3">
    <citation type="submission" date="2025-09" db="UniProtKB">
        <authorList>
            <consortium name="Ensembl"/>
        </authorList>
    </citation>
    <scope>IDENTIFICATION</scope>
</reference>
<dbReference type="CTD" id="100334749"/>
<evidence type="ECO:0000256" key="1">
    <source>
        <dbReference type="ARBA" id="ARBA00022734"/>
    </source>
</evidence>
<dbReference type="Ensembl" id="ENSDCDT00010056942.1">
    <property type="protein sequence ID" value="ENSDCDP00010046736.1"/>
    <property type="gene ID" value="ENSDCDG00010028472.1"/>
</dbReference>
<evidence type="ECO:0000313" key="5">
    <source>
        <dbReference type="Ensembl" id="ENSDCDP00010046736.1"/>
    </source>
</evidence>
<dbReference type="GeneTree" id="ENSGT00940000155727"/>
<accession>A0AAY4DQR6</accession>
<dbReference type="GO" id="GO:0005737">
    <property type="term" value="C:cytoplasm"/>
    <property type="evidence" value="ECO:0007669"/>
    <property type="project" value="TreeGrafter"/>
</dbReference>
<evidence type="ECO:0000313" key="6">
    <source>
        <dbReference type="Proteomes" id="UP000694580"/>
    </source>
</evidence>
<feature type="domain" description="Galectin" evidence="4">
    <location>
        <begin position="17"/>
        <end position="150"/>
    </location>
</feature>
<dbReference type="FunFam" id="2.60.120.200:FF:000078">
    <property type="entry name" value="Galectin"/>
    <property type="match status" value="1"/>
</dbReference>
<sequence length="296" mass="33176">MSVANARQSVLNPTMPYTGTIPDGLRPGEVVIIQGAVHADADRFQVDLTCGSSTKPRADVAFHLNPRFRSPPCIVCNTLQQGCWGCEETLDQMPFKRGGSFEIVIMLHDDAFKVAVNGDHVLEYRHRIPLERIDTFSMSGKVSLNTVAFIPNSAIFSESGDLSVPYRCSLLKGLSPGRLITIKGHISSYPHSFTVNLRSSSSENIALHLNARIKSVMFIRNSFLSQTWGHEELELPRFPFSAGEYFEMIIFCQSHQFKLAVNGLHLLEYQHRVQDLGSINLLEIMGDLELQDVRLW</sequence>
<dbReference type="InterPro" id="IPR013320">
    <property type="entry name" value="ConA-like_dom_sf"/>
</dbReference>
<dbReference type="FunFam" id="2.60.120.200:FF:000023">
    <property type="entry name" value="Galectin"/>
    <property type="match status" value="1"/>
</dbReference>
<dbReference type="PANTHER" id="PTHR11346:SF158">
    <property type="entry name" value="GALECTIN"/>
    <property type="match status" value="1"/>
</dbReference>
<keyword evidence="6" id="KW-1185">Reference proteome</keyword>
<evidence type="ECO:0000259" key="4">
    <source>
        <dbReference type="PROSITE" id="PS51304"/>
    </source>
</evidence>
<keyword evidence="1 3" id="KW-0430">Lectin</keyword>
<proteinExistence type="predicted"/>
<dbReference type="SMART" id="SM00908">
    <property type="entry name" value="Gal-bind_lectin"/>
    <property type="match status" value="2"/>
</dbReference>
<dbReference type="Pfam" id="PF00337">
    <property type="entry name" value="Gal-bind_lectin"/>
    <property type="match status" value="2"/>
</dbReference>
<protein>
    <recommendedName>
        <fullName evidence="3">Galectin</fullName>
    </recommendedName>
</protein>
<evidence type="ECO:0000256" key="3">
    <source>
        <dbReference type="RuleBase" id="RU102079"/>
    </source>
</evidence>
<dbReference type="AlphaFoldDB" id="A0AAY4DQR6"/>
<gene>
    <name evidence="5" type="primary">LOC114789495</name>
</gene>
<dbReference type="Proteomes" id="UP000694580">
    <property type="component" value="Chromosome 1"/>
</dbReference>
<dbReference type="InterPro" id="IPR044156">
    <property type="entry name" value="Galectin-like"/>
</dbReference>
<dbReference type="SUPFAM" id="SSF49899">
    <property type="entry name" value="Concanavalin A-like lectins/glucanases"/>
    <property type="match status" value="2"/>
</dbReference>
<keyword evidence="2" id="KW-0677">Repeat</keyword>
<reference evidence="5 6" key="1">
    <citation type="submission" date="2020-06" db="EMBL/GenBank/DDBJ databases">
        <authorList>
            <consortium name="Wellcome Sanger Institute Data Sharing"/>
        </authorList>
    </citation>
    <scope>NUCLEOTIDE SEQUENCE [LARGE SCALE GENOMIC DNA]</scope>
</reference>
<dbReference type="PANTHER" id="PTHR11346">
    <property type="entry name" value="GALECTIN"/>
    <property type="match status" value="1"/>
</dbReference>
<reference evidence="5" key="2">
    <citation type="submission" date="2025-08" db="UniProtKB">
        <authorList>
            <consortium name="Ensembl"/>
        </authorList>
    </citation>
    <scope>IDENTIFICATION</scope>
</reference>
<dbReference type="GO" id="GO:0030246">
    <property type="term" value="F:carbohydrate binding"/>
    <property type="evidence" value="ECO:0007669"/>
    <property type="project" value="UniProtKB-UniRule"/>
</dbReference>
<organism evidence="5 6">
    <name type="scientific">Denticeps clupeoides</name>
    <name type="common">denticle herring</name>
    <dbReference type="NCBI Taxonomy" id="299321"/>
    <lineage>
        <taxon>Eukaryota</taxon>
        <taxon>Metazoa</taxon>
        <taxon>Chordata</taxon>
        <taxon>Craniata</taxon>
        <taxon>Vertebrata</taxon>
        <taxon>Euteleostomi</taxon>
        <taxon>Actinopterygii</taxon>
        <taxon>Neopterygii</taxon>
        <taxon>Teleostei</taxon>
        <taxon>Clupei</taxon>
        <taxon>Clupeiformes</taxon>
        <taxon>Denticipitoidei</taxon>
        <taxon>Denticipitidae</taxon>
        <taxon>Denticeps</taxon>
    </lineage>
</organism>
<dbReference type="PROSITE" id="PS51304">
    <property type="entry name" value="GALECTIN"/>
    <property type="match status" value="2"/>
</dbReference>
<dbReference type="InterPro" id="IPR001079">
    <property type="entry name" value="Galectin_CRD"/>
</dbReference>
<feature type="domain" description="Galectin" evidence="4">
    <location>
        <begin position="166"/>
        <end position="296"/>
    </location>
</feature>
<dbReference type="CDD" id="cd00070">
    <property type="entry name" value="GLECT"/>
    <property type="match status" value="2"/>
</dbReference>
<dbReference type="SMART" id="SM00276">
    <property type="entry name" value="GLECT"/>
    <property type="match status" value="2"/>
</dbReference>